<comment type="catalytic activity">
    <reaction evidence="4">
        <text>L-glutaminyl-[peptide chain release factor] + S-adenosyl-L-methionine = N(5)-methyl-L-glutaminyl-[peptide chain release factor] + S-adenosyl-L-homocysteine + H(+)</text>
        <dbReference type="Rhea" id="RHEA:42896"/>
        <dbReference type="Rhea" id="RHEA-COMP:10271"/>
        <dbReference type="Rhea" id="RHEA-COMP:10272"/>
        <dbReference type="ChEBI" id="CHEBI:15378"/>
        <dbReference type="ChEBI" id="CHEBI:30011"/>
        <dbReference type="ChEBI" id="CHEBI:57856"/>
        <dbReference type="ChEBI" id="CHEBI:59789"/>
        <dbReference type="ChEBI" id="CHEBI:61891"/>
        <dbReference type="EC" id="2.1.1.297"/>
    </reaction>
</comment>
<dbReference type="NCBIfam" id="TIGR03534">
    <property type="entry name" value="RF_mod_PrmC"/>
    <property type="match status" value="1"/>
</dbReference>
<keyword evidence="2 4" id="KW-0808">Transferase</keyword>
<dbReference type="SUPFAM" id="SSF53335">
    <property type="entry name" value="S-adenosyl-L-methionine-dependent methyltransferases"/>
    <property type="match status" value="1"/>
</dbReference>
<dbReference type="Pfam" id="PF17827">
    <property type="entry name" value="PrmC_N"/>
    <property type="match status" value="1"/>
</dbReference>
<dbReference type="InterPro" id="IPR019874">
    <property type="entry name" value="RF_methyltr_PrmC"/>
</dbReference>
<comment type="function">
    <text evidence="4">Methylates the class 1 translation termination release factors RF1/PrfA and RF2/PrfB on the glutamine residue of the universally conserved GGQ motif.</text>
</comment>
<evidence type="ECO:0000256" key="4">
    <source>
        <dbReference type="HAMAP-Rule" id="MF_02126"/>
    </source>
</evidence>
<dbReference type="GO" id="GO:0032259">
    <property type="term" value="P:methylation"/>
    <property type="evidence" value="ECO:0007669"/>
    <property type="project" value="UniProtKB-KW"/>
</dbReference>
<dbReference type="InterPro" id="IPR050320">
    <property type="entry name" value="N5-glutamine_MTase"/>
</dbReference>
<comment type="similarity">
    <text evidence="4">Belongs to the protein N5-glutamine methyltransferase family. PrmC subfamily.</text>
</comment>
<dbReference type="PROSITE" id="PS00092">
    <property type="entry name" value="N6_MTASE"/>
    <property type="match status" value="1"/>
</dbReference>
<dbReference type="InterPro" id="IPR002052">
    <property type="entry name" value="DNA_methylase_N6_adenine_CS"/>
</dbReference>
<evidence type="ECO:0000256" key="1">
    <source>
        <dbReference type="ARBA" id="ARBA00022603"/>
    </source>
</evidence>
<dbReference type="InterPro" id="IPR056743">
    <property type="entry name" value="TRM5-TYW2-like_MTfase"/>
</dbReference>
<evidence type="ECO:0000256" key="3">
    <source>
        <dbReference type="ARBA" id="ARBA00022691"/>
    </source>
</evidence>
<evidence type="ECO:0000313" key="7">
    <source>
        <dbReference type="EMBL" id="NED98116.1"/>
    </source>
</evidence>
<feature type="binding site" evidence="4">
    <location>
        <position position="192"/>
    </location>
    <ligand>
        <name>S-adenosyl-L-methionine</name>
        <dbReference type="ChEBI" id="CHEBI:59789"/>
    </ligand>
</feature>
<dbReference type="AlphaFoldDB" id="A0A6N9YSU5"/>
<comment type="caution">
    <text evidence="4">Lacks conserved residue(s) required for the propagation of feature annotation.</text>
</comment>
<evidence type="ECO:0000313" key="8">
    <source>
        <dbReference type="Proteomes" id="UP000469185"/>
    </source>
</evidence>
<dbReference type="InterPro" id="IPR040758">
    <property type="entry name" value="PrmC_N"/>
</dbReference>
<keyword evidence="1 4" id="KW-0489">Methyltransferase</keyword>
<feature type="domain" description="Release factor glutamine methyltransferase N-terminal" evidence="6">
    <location>
        <begin position="6"/>
        <end position="74"/>
    </location>
</feature>
<dbReference type="HAMAP" id="MF_02126">
    <property type="entry name" value="RF_methyltr_PrmC"/>
    <property type="match status" value="1"/>
</dbReference>
<dbReference type="GO" id="GO:0003676">
    <property type="term" value="F:nucleic acid binding"/>
    <property type="evidence" value="ECO:0007669"/>
    <property type="project" value="InterPro"/>
</dbReference>
<dbReference type="PANTHER" id="PTHR18895:SF74">
    <property type="entry name" value="MTRF1L RELEASE FACTOR GLUTAMINE METHYLTRANSFERASE"/>
    <property type="match status" value="1"/>
</dbReference>
<feature type="binding site" evidence="4">
    <location>
        <position position="146"/>
    </location>
    <ligand>
        <name>S-adenosyl-L-methionine</name>
        <dbReference type="ChEBI" id="CHEBI:59789"/>
    </ligand>
</feature>
<evidence type="ECO:0000259" key="5">
    <source>
        <dbReference type="Pfam" id="PF02475"/>
    </source>
</evidence>
<name>A0A6N9YSU5_9ACTN</name>
<feature type="binding site" evidence="4">
    <location>
        <begin position="192"/>
        <end position="195"/>
    </location>
    <ligand>
        <name>substrate</name>
    </ligand>
</feature>
<proteinExistence type="inferred from homology"/>
<dbReference type="Pfam" id="PF02475">
    <property type="entry name" value="TRM5-TYW2_MTfase"/>
    <property type="match status" value="1"/>
</dbReference>
<keyword evidence="3 4" id="KW-0949">S-adenosyl-L-methionine</keyword>
<dbReference type="CDD" id="cd02440">
    <property type="entry name" value="AdoMet_MTases"/>
    <property type="match status" value="1"/>
</dbReference>
<evidence type="ECO:0000259" key="6">
    <source>
        <dbReference type="Pfam" id="PF17827"/>
    </source>
</evidence>
<dbReference type="EC" id="2.1.1.297" evidence="4"/>
<organism evidence="7 8">
    <name type="scientific">Phytoactinopolyspora alkaliphila</name>
    <dbReference type="NCBI Taxonomy" id="1783498"/>
    <lineage>
        <taxon>Bacteria</taxon>
        <taxon>Bacillati</taxon>
        <taxon>Actinomycetota</taxon>
        <taxon>Actinomycetes</taxon>
        <taxon>Jiangellales</taxon>
        <taxon>Jiangellaceae</taxon>
        <taxon>Phytoactinopolyspora</taxon>
    </lineage>
</organism>
<dbReference type="PANTHER" id="PTHR18895">
    <property type="entry name" value="HEMK METHYLTRANSFERASE"/>
    <property type="match status" value="1"/>
</dbReference>
<dbReference type="EMBL" id="JAAGOB010000016">
    <property type="protein sequence ID" value="NED98116.1"/>
    <property type="molecule type" value="Genomic_DNA"/>
</dbReference>
<dbReference type="Proteomes" id="UP000469185">
    <property type="component" value="Unassembled WGS sequence"/>
</dbReference>
<comment type="caution">
    <text evidence="7">The sequence shown here is derived from an EMBL/GenBank/DDBJ whole genome shotgun (WGS) entry which is preliminary data.</text>
</comment>
<dbReference type="InterPro" id="IPR004556">
    <property type="entry name" value="HemK-like"/>
</dbReference>
<protein>
    <recommendedName>
        <fullName evidence="4">Release factor glutamine methyltransferase</fullName>
        <shortName evidence="4">RF MTase</shortName>
        <ecNumber evidence="4">2.1.1.297</ecNumber>
    </recommendedName>
    <alternativeName>
        <fullName evidence="4">N5-glutamine methyltransferase PrmC</fullName>
    </alternativeName>
    <alternativeName>
        <fullName evidence="4">Protein-(glutamine-N5) MTase PrmC</fullName>
    </alternativeName>
    <alternativeName>
        <fullName evidence="4">Protein-glutamine N-methyltransferase PrmC</fullName>
    </alternativeName>
</protein>
<gene>
    <name evidence="4 7" type="primary">prmC</name>
    <name evidence="7" type="ORF">G1H11_22715</name>
</gene>
<dbReference type="NCBIfam" id="TIGR00536">
    <property type="entry name" value="hemK_fam"/>
    <property type="match status" value="1"/>
</dbReference>
<reference evidence="7 8" key="1">
    <citation type="submission" date="2020-02" db="EMBL/GenBank/DDBJ databases">
        <authorList>
            <person name="Li X.-J."/>
            <person name="Feng X.-M."/>
        </authorList>
    </citation>
    <scope>NUCLEOTIDE SEQUENCE [LARGE SCALE GENOMIC DNA]</scope>
    <source>
        <strain evidence="7 8">CGMCC 4.7225</strain>
    </source>
</reference>
<dbReference type="Gene3D" id="1.10.8.10">
    <property type="entry name" value="DNA helicase RuvA subunit, C-terminal domain"/>
    <property type="match status" value="1"/>
</dbReference>
<dbReference type="InterPro" id="IPR029063">
    <property type="entry name" value="SAM-dependent_MTases_sf"/>
</dbReference>
<evidence type="ECO:0000256" key="2">
    <source>
        <dbReference type="ARBA" id="ARBA00022679"/>
    </source>
</evidence>
<dbReference type="Gene3D" id="3.40.50.150">
    <property type="entry name" value="Vaccinia Virus protein VP39"/>
    <property type="match status" value="1"/>
</dbReference>
<keyword evidence="8" id="KW-1185">Reference proteome</keyword>
<accession>A0A6N9YSU5</accession>
<dbReference type="GO" id="GO:0102559">
    <property type="term" value="F:peptide chain release factor N(5)-glutamine methyltransferase activity"/>
    <property type="evidence" value="ECO:0007669"/>
    <property type="project" value="UniProtKB-EC"/>
</dbReference>
<sequence length="291" mass="31051">MTAVRDLIRDATQRLTDHGVPSPRHDAEVLAAHVLGVERSQLLTAGEPPVSFAAGYDALVARRAAREPLQHITGRAHFRHLTLQVGPGVFVPRPETELTAGAAIAEAQAIADDGRVPVVVDMFSGSGAIAISVAREVRPCVVHAVEAEDDAIEWLRRNAAGQSVVVHRDDVGGIVERSMSMLIGTVDVVVANPPYVPVDAVIREPEVVEHDPPAALWSGPDGLDAMRVLESAAARLLRTGGLIVAEHADVQGTAAPEVFARTGRWADVADHQDLNGRPRFVTARRASEPTR</sequence>
<dbReference type="RefSeq" id="WP_163820901.1">
    <property type="nucleotide sequence ID" value="NZ_JAAGOB010000016.1"/>
</dbReference>
<feature type="domain" description="TRM5/TYW2-like methyltransferase" evidence="5">
    <location>
        <begin position="117"/>
        <end position="160"/>
    </location>
</feature>